<dbReference type="GO" id="GO:0017004">
    <property type="term" value="P:cytochrome complex assembly"/>
    <property type="evidence" value="ECO:0007669"/>
    <property type="project" value="UniProtKB-KW"/>
</dbReference>
<dbReference type="PROSITE" id="PS00194">
    <property type="entry name" value="THIOREDOXIN_1"/>
    <property type="match status" value="1"/>
</dbReference>
<keyword evidence="3" id="KW-0676">Redox-active center</keyword>
<sequence length="164" mass="17553">MKAGRASLLAGFVVALGSVMAAPEPASALDFQPYARGSFAELRKAHAGRPLLVHFWSATCAPCLAELSDWARLAAEKKGIDIIFVNADGEHDRVKAGARLEKAGLAGAVQYGFADDFLDRLFFEVDPMWRGELPFTAMIDASGKIITVAGLLDDSTIAAWLKSN</sequence>
<keyword evidence="7" id="KW-1185">Reference proteome</keyword>
<dbReference type="CDD" id="cd02966">
    <property type="entry name" value="TlpA_like_family"/>
    <property type="match status" value="1"/>
</dbReference>
<reference evidence="6 7" key="1">
    <citation type="submission" date="2017-02" db="EMBL/GenBank/DDBJ databases">
        <authorList>
            <person name="Peterson S.W."/>
        </authorList>
    </citation>
    <scope>NUCLEOTIDE SEQUENCE [LARGE SCALE GENOMIC DNA]</scope>
    <source>
        <strain evidence="6 7">S285</strain>
    </source>
</reference>
<dbReference type="InterPro" id="IPR036249">
    <property type="entry name" value="Thioredoxin-like_sf"/>
</dbReference>
<proteinExistence type="predicted"/>
<protein>
    <recommendedName>
        <fullName evidence="5">Thioredoxin domain-containing protein</fullName>
    </recommendedName>
</protein>
<evidence type="ECO:0000313" key="7">
    <source>
        <dbReference type="Proteomes" id="UP000193978"/>
    </source>
</evidence>
<dbReference type="Proteomes" id="UP000193978">
    <property type="component" value="Chromosome"/>
</dbReference>
<dbReference type="SUPFAM" id="SSF52833">
    <property type="entry name" value="Thioredoxin-like"/>
    <property type="match status" value="1"/>
</dbReference>
<dbReference type="GO" id="GO:0015036">
    <property type="term" value="F:disulfide oxidoreductase activity"/>
    <property type="evidence" value="ECO:0007669"/>
    <property type="project" value="UniProtKB-ARBA"/>
</dbReference>
<keyword evidence="4" id="KW-0732">Signal</keyword>
<keyword evidence="2" id="KW-0201">Cytochrome c-type biogenesis</keyword>
<gene>
    <name evidence="6" type="ORF">B1812_20125</name>
</gene>
<dbReference type="OrthoDB" id="6399635at2"/>
<dbReference type="STRING" id="655015.B1812_20125"/>
<evidence type="ECO:0000256" key="4">
    <source>
        <dbReference type="SAM" id="SignalP"/>
    </source>
</evidence>
<dbReference type="InterPro" id="IPR013766">
    <property type="entry name" value="Thioredoxin_domain"/>
</dbReference>
<evidence type="ECO:0000313" key="6">
    <source>
        <dbReference type="EMBL" id="ARN83004.1"/>
    </source>
</evidence>
<feature type="chain" id="PRO_5013094440" description="Thioredoxin domain-containing protein" evidence="4">
    <location>
        <begin position="22"/>
        <end position="164"/>
    </location>
</feature>
<dbReference type="GO" id="GO:0030313">
    <property type="term" value="C:cell envelope"/>
    <property type="evidence" value="ECO:0007669"/>
    <property type="project" value="UniProtKB-SubCell"/>
</dbReference>
<comment type="subcellular location">
    <subcellularLocation>
        <location evidence="1">Cell envelope</location>
    </subcellularLocation>
</comment>
<dbReference type="AlphaFoldDB" id="A0A1W6MZI0"/>
<feature type="signal peptide" evidence="4">
    <location>
        <begin position="1"/>
        <end position="21"/>
    </location>
</feature>
<dbReference type="RefSeq" id="WP_085773149.1">
    <property type="nucleotide sequence ID" value="NZ_AP027149.1"/>
</dbReference>
<organism evidence="6 7">
    <name type="scientific">Methylocystis bryophila</name>
    <dbReference type="NCBI Taxonomy" id="655015"/>
    <lineage>
        <taxon>Bacteria</taxon>
        <taxon>Pseudomonadati</taxon>
        <taxon>Pseudomonadota</taxon>
        <taxon>Alphaproteobacteria</taxon>
        <taxon>Hyphomicrobiales</taxon>
        <taxon>Methylocystaceae</taxon>
        <taxon>Methylocystis</taxon>
    </lineage>
</organism>
<dbReference type="Gene3D" id="3.40.30.10">
    <property type="entry name" value="Glutaredoxin"/>
    <property type="match status" value="1"/>
</dbReference>
<feature type="domain" description="Thioredoxin" evidence="5">
    <location>
        <begin position="14"/>
        <end position="164"/>
    </location>
</feature>
<dbReference type="KEGG" id="mbry:B1812_20125"/>
<accession>A0A1W6MZI0</accession>
<evidence type="ECO:0000259" key="5">
    <source>
        <dbReference type="PROSITE" id="PS51352"/>
    </source>
</evidence>
<dbReference type="PROSITE" id="PS51352">
    <property type="entry name" value="THIOREDOXIN_2"/>
    <property type="match status" value="1"/>
</dbReference>
<dbReference type="EMBL" id="CP019948">
    <property type="protein sequence ID" value="ARN83004.1"/>
    <property type="molecule type" value="Genomic_DNA"/>
</dbReference>
<evidence type="ECO:0000256" key="2">
    <source>
        <dbReference type="ARBA" id="ARBA00022748"/>
    </source>
</evidence>
<evidence type="ECO:0000256" key="3">
    <source>
        <dbReference type="ARBA" id="ARBA00023284"/>
    </source>
</evidence>
<evidence type="ECO:0000256" key="1">
    <source>
        <dbReference type="ARBA" id="ARBA00004196"/>
    </source>
</evidence>
<dbReference type="InterPro" id="IPR017937">
    <property type="entry name" value="Thioredoxin_CS"/>
</dbReference>
<name>A0A1W6MZI0_9HYPH</name>
<dbReference type="InterPro" id="IPR013740">
    <property type="entry name" value="Redoxin"/>
</dbReference>
<dbReference type="Pfam" id="PF08534">
    <property type="entry name" value="Redoxin"/>
    <property type="match status" value="1"/>
</dbReference>